<dbReference type="Proteomes" id="UP000281594">
    <property type="component" value="Unassembled WGS sequence"/>
</dbReference>
<dbReference type="EMBL" id="QYCY01000004">
    <property type="protein sequence ID" value="RLV71665.1"/>
    <property type="molecule type" value="Genomic_DNA"/>
</dbReference>
<dbReference type="SMART" id="SM00331">
    <property type="entry name" value="PP2C_SIG"/>
    <property type="match status" value="1"/>
</dbReference>
<dbReference type="Gene3D" id="3.60.40.10">
    <property type="entry name" value="PPM-type phosphatase domain"/>
    <property type="match status" value="1"/>
</dbReference>
<dbReference type="STRING" id="1343740.M271_50630"/>
<gene>
    <name evidence="3" type="ORF">D3C57_144100</name>
</gene>
<evidence type="ECO:0000259" key="2">
    <source>
        <dbReference type="SMART" id="SM00331"/>
    </source>
</evidence>
<dbReference type="InterPro" id="IPR001932">
    <property type="entry name" value="PPM-type_phosphatase-like_dom"/>
</dbReference>
<dbReference type="InterPro" id="IPR052016">
    <property type="entry name" value="Bact_Sigma-Reg"/>
</dbReference>
<evidence type="ECO:0000313" key="4">
    <source>
        <dbReference type="Proteomes" id="UP000281594"/>
    </source>
</evidence>
<keyword evidence="1" id="KW-0378">Hydrolase</keyword>
<protein>
    <submittedName>
        <fullName evidence="3">Phosphatase</fullName>
    </submittedName>
</protein>
<dbReference type="InterPro" id="IPR029016">
    <property type="entry name" value="GAF-like_dom_sf"/>
</dbReference>
<dbReference type="Pfam" id="PF07228">
    <property type="entry name" value="SpoIIE"/>
    <property type="match status" value="1"/>
</dbReference>
<dbReference type="SUPFAM" id="SSF81606">
    <property type="entry name" value="PP2C-like"/>
    <property type="match status" value="1"/>
</dbReference>
<reference evidence="3 4" key="1">
    <citation type="journal article" date="2018" name="J. Biol. Chem.">
        <title>Discovery of the actinoplanic acid pathway in Streptomyces rapamycinicus reveals a genetically conserved synergism with rapamycin.</title>
        <authorList>
            <person name="Mrak P."/>
            <person name="Krastel P."/>
            <person name="Pivk Lukancic P."/>
            <person name="Tao J."/>
            <person name="Pistorius D."/>
            <person name="Moore C.M."/>
        </authorList>
    </citation>
    <scope>NUCLEOTIDE SEQUENCE [LARGE SCALE GENOMIC DNA]</scope>
    <source>
        <strain evidence="3 4">NRRL 5491</strain>
    </source>
</reference>
<evidence type="ECO:0000256" key="1">
    <source>
        <dbReference type="ARBA" id="ARBA00022801"/>
    </source>
</evidence>
<dbReference type="GO" id="GO:0016791">
    <property type="term" value="F:phosphatase activity"/>
    <property type="evidence" value="ECO:0007669"/>
    <property type="project" value="TreeGrafter"/>
</dbReference>
<feature type="domain" description="PPM-type phosphatase" evidence="2">
    <location>
        <begin position="222"/>
        <end position="438"/>
    </location>
</feature>
<evidence type="ECO:0000313" key="3">
    <source>
        <dbReference type="EMBL" id="RLV71665.1"/>
    </source>
</evidence>
<dbReference type="AlphaFoldDB" id="A0A3L8QWG2"/>
<dbReference type="PANTHER" id="PTHR43156">
    <property type="entry name" value="STAGE II SPORULATION PROTEIN E-RELATED"/>
    <property type="match status" value="1"/>
</dbReference>
<dbReference type="PANTHER" id="PTHR43156:SF2">
    <property type="entry name" value="STAGE II SPORULATION PROTEIN E"/>
    <property type="match status" value="1"/>
</dbReference>
<accession>A0A3L8QWG2</accession>
<proteinExistence type="predicted"/>
<dbReference type="InterPro" id="IPR036457">
    <property type="entry name" value="PPM-type-like_dom_sf"/>
</dbReference>
<dbReference type="Gene3D" id="3.30.450.40">
    <property type="match status" value="1"/>
</dbReference>
<sequence length="450" mass="49148">MKLEKSRASRLDAGSPDVAAVGVIDRLCQRLGHPAAMAEGEREPGKDMVDRSEGFGERLLGVLLDRAHEMPPQLIAPLIAEEVAKVGGRDVSILLQDYAQLVLAPLPGRQLMVAGPELISDSHAGEAFLTAAPVEVAHDDGSVRMFLPLLDGSDQVGVMALTLETVDDDDRRLLRRLASLVADILVTKHTYTDQFFQARRREPMSVAAEIQWSLLPPLAMSVPQVTVAGILEPAYRIAGDSFDYALNESVLHVAMIDAMGHDLGAAAMATIAIGAYRHARRADVDLTEIYAFMDRAIAGQFGPDRFVTAQMMRLDTATGRLQWVNAGHPAPLLIRDGRVLHPLEGPTTLPVGFGGEQPRMSEHQLRRGDRLLCYTDGVIEEHAAGQEPFGEEQLIRCVDRMMSQASGVRAEVRWLSKRLLEERGGLTSDDATLFLIEWRGSAADHLAVPR</sequence>
<comment type="caution">
    <text evidence="3">The sequence shown here is derived from an EMBL/GenBank/DDBJ whole genome shotgun (WGS) entry which is preliminary data.</text>
</comment>
<name>A0A3L8QWG2_STRRN</name>
<organism evidence="3 4">
    <name type="scientific">Streptomyces rapamycinicus (strain ATCC 29253 / DSM 41530 / NRRL 5491 / AYB-994)</name>
    <name type="common">Streptomyces hygroscopicus (strain ATCC 29253)</name>
    <dbReference type="NCBI Taxonomy" id="1343740"/>
    <lineage>
        <taxon>Bacteria</taxon>
        <taxon>Bacillati</taxon>
        <taxon>Actinomycetota</taxon>
        <taxon>Actinomycetes</taxon>
        <taxon>Kitasatosporales</taxon>
        <taxon>Streptomycetaceae</taxon>
        <taxon>Streptomyces</taxon>
        <taxon>Streptomyces violaceusniger group</taxon>
    </lineage>
</organism>